<dbReference type="AlphaFoldDB" id="A0AAD9PC61"/>
<evidence type="ECO:0000313" key="3">
    <source>
        <dbReference type="Proteomes" id="UP001209878"/>
    </source>
</evidence>
<name>A0AAD9PC61_RIDPI</name>
<feature type="compositionally biased region" description="Basic and acidic residues" evidence="1">
    <location>
        <begin position="328"/>
        <end position="351"/>
    </location>
</feature>
<evidence type="ECO:0000256" key="1">
    <source>
        <dbReference type="SAM" id="MobiDB-lite"/>
    </source>
</evidence>
<evidence type="ECO:0000313" key="2">
    <source>
        <dbReference type="EMBL" id="KAK2191841.1"/>
    </source>
</evidence>
<comment type="caution">
    <text evidence="2">The sequence shown here is derived from an EMBL/GenBank/DDBJ whole genome shotgun (WGS) entry which is preliminary data.</text>
</comment>
<organism evidence="2 3">
    <name type="scientific">Ridgeia piscesae</name>
    <name type="common">Tubeworm</name>
    <dbReference type="NCBI Taxonomy" id="27915"/>
    <lineage>
        <taxon>Eukaryota</taxon>
        <taxon>Metazoa</taxon>
        <taxon>Spiralia</taxon>
        <taxon>Lophotrochozoa</taxon>
        <taxon>Annelida</taxon>
        <taxon>Polychaeta</taxon>
        <taxon>Sedentaria</taxon>
        <taxon>Canalipalpata</taxon>
        <taxon>Sabellida</taxon>
        <taxon>Siboglinidae</taxon>
        <taxon>Ridgeia</taxon>
    </lineage>
</organism>
<dbReference type="EMBL" id="JAODUO010000044">
    <property type="protein sequence ID" value="KAK2191841.1"/>
    <property type="molecule type" value="Genomic_DNA"/>
</dbReference>
<accession>A0AAD9PC61</accession>
<sequence length="381" mass="42664">MCDLCERKTIRLTPLQCGTHSACVSCVKTWSILKNGRKVVACPICTDPDITVDPLFNVRTKRRRESAPPTIDSGYYEDLEGYNNDVECLLNPTDVKPRRNTDSALQTDPASSAQQERRQDERSDLESGDKPLIKYDPITGKAVKYFPYRNPAKERAYHQLTTGVNAKDVLERLEMRDTDRISALVSNRKIQDITALTRSVARTIKRNMTEEDLDEEWDFSFYATPMPDFTSTTVPSAANNWGADTTETLGASAWLKPMDLKIDSASVAAFSDLTAEYGSDDDKFTVHNSSSRHTFIIDDSDDDDDEEDEGRRSRGFSTAFPPDEALGDGERGGDIELERNTSPCKENRGKNPIDWIPNTPLPDAGRGEQRLGSSDDEEEQL</sequence>
<feature type="compositionally biased region" description="Basic and acidic residues" evidence="1">
    <location>
        <begin position="115"/>
        <end position="133"/>
    </location>
</feature>
<gene>
    <name evidence="2" type="ORF">NP493_44g08004</name>
</gene>
<feature type="compositionally biased region" description="Acidic residues" evidence="1">
    <location>
        <begin position="298"/>
        <end position="308"/>
    </location>
</feature>
<keyword evidence="3" id="KW-1185">Reference proteome</keyword>
<protein>
    <recommendedName>
        <fullName evidence="4">RING-type domain-containing protein</fullName>
    </recommendedName>
</protein>
<reference evidence="2" key="1">
    <citation type="journal article" date="2023" name="Mol. Biol. Evol.">
        <title>Third-Generation Sequencing Reveals the Adaptive Role of the Epigenome in Three Deep-Sea Polychaetes.</title>
        <authorList>
            <person name="Perez M."/>
            <person name="Aroh O."/>
            <person name="Sun Y."/>
            <person name="Lan Y."/>
            <person name="Juniper S.K."/>
            <person name="Young C.R."/>
            <person name="Angers B."/>
            <person name="Qian P.Y."/>
        </authorList>
    </citation>
    <scope>NUCLEOTIDE SEQUENCE</scope>
    <source>
        <strain evidence="2">R07B-5</strain>
    </source>
</reference>
<evidence type="ECO:0008006" key="4">
    <source>
        <dbReference type="Google" id="ProtNLM"/>
    </source>
</evidence>
<dbReference type="Proteomes" id="UP001209878">
    <property type="component" value="Unassembled WGS sequence"/>
</dbReference>
<proteinExistence type="predicted"/>
<feature type="region of interest" description="Disordered" evidence="1">
    <location>
        <begin position="91"/>
        <end position="133"/>
    </location>
</feature>
<feature type="region of interest" description="Disordered" evidence="1">
    <location>
        <begin position="294"/>
        <end position="381"/>
    </location>
</feature>
<feature type="compositionally biased region" description="Polar residues" evidence="1">
    <location>
        <begin position="102"/>
        <end position="114"/>
    </location>
</feature>